<keyword evidence="8" id="KW-1185">Reference proteome</keyword>
<evidence type="ECO:0000256" key="4">
    <source>
        <dbReference type="ARBA" id="ARBA00022801"/>
    </source>
</evidence>
<dbReference type="InterPro" id="IPR011059">
    <property type="entry name" value="Metal-dep_hydrolase_composite"/>
</dbReference>
<sequence>MKTLISGGTVVSSTGRTVADVLVDGETIAAVLAPGSTALGVDLATSVDRVIDASGKYVVPGGIDAHTHMEMPFGGTFASDTFETGTTAAAWGGTTTIVDFVVQYPDQNPLEQYALWHDKAAGQCAIDYGFHQILSDVQDSSLKAMDELVAEGVTSFKLFMAYQGVFLSDDGQILRAMQKASDNGAMIMMHAENGSVIDVLVRQALEAGNTSPYHHGLTRPWQAEAEATSRAIMLADLTGAPLYVVHVSAKQAVEQIAIARDKGQNVFGETCPQYLYLSLEEQLAAHSERWGAFEGAKWVCSTPLRSRAEGHQDHMWQALRTNDVQLVSTDHCPFCMKDQKELGLDNFAKIPNGIGSVEHRMDLMYQGVVSGQISLERWVEITSTTPARMFGMWGRKGVIAPGADADVVVYDPAGHTSIGVGKTHHMNMDYSAWEGFEVDGHVDLVMSRGTVLVSDGAFHGRPGHGQYVRRGLSQYLL</sequence>
<feature type="modified residue" description="N6-carboxylysine" evidence="5">
    <location>
        <position position="157"/>
    </location>
</feature>
<keyword evidence="4" id="KW-0378">Hydrolase</keyword>
<comment type="caution">
    <text evidence="7">The sequence shown here is derived from an EMBL/GenBank/DDBJ whole genome shotgun (WGS) entry which is preliminary data.</text>
</comment>
<evidence type="ECO:0000256" key="3">
    <source>
        <dbReference type="ARBA" id="ARBA00022723"/>
    </source>
</evidence>
<dbReference type="InterPro" id="IPR011778">
    <property type="entry name" value="Hydantoinase/dihydroPyrase"/>
</dbReference>
<gene>
    <name evidence="7" type="ORF">EV386_0642</name>
</gene>
<dbReference type="PANTHER" id="PTHR11647:SF1">
    <property type="entry name" value="COLLAPSIN RESPONSE MEDIATOR PROTEIN"/>
    <property type="match status" value="1"/>
</dbReference>
<dbReference type="NCBIfam" id="TIGR02033">
    <property type="entry name" value="D-hydantoinase"/>
    <property type="match status" value="1"/>
</dbReference>
<dbReference type="PANTHER" id="PTHR11647">
    <property type="entry name" value="HYDRANTOINASE/DIHYDROPYRIMIDINASE FAMILY MEMBER"/>
    <property type="match status" value="1"/>
</dbReference>
<evidence type="ECO:0000313" key="7">
    <source>
        <dbReference type="EMBL" id="RZS60387.1"/>
    </source>
</evidence>
<dbReference type="GO" id="GO:0046872">
    <property type="term" value="F:metal ion binding"/>
    <property type="evidence" value="ECO:0007669"/>
    <property type="project" value="UniProtKB-KW"/>
</dbReference>
<evidence type="ECO:0000259" key="6">
    <source>
        <dbReference type="Pfam" id="PF01979"/>
    </source>
</evidence>
<dbReference type="Proteomes" id="UP000293852">
    <property type="component" value="Unassembled WGS sequence"/>
</dbReference>
<name>A0A4Q7M0V4_9MICO</name>
<dbReference type="AlphaFoldDB" id="A0A4Q7M0V4"/>
<dbReference type="Gene3D" id="2.30.40.10">
    <property type="entry name" value="Urease, subunit C, domain 1"/>
    <property type="match status" value="1"/>
</dbReference>
<accession>A0A4Q7M0V4</accession>
<feature type="domain" description="Amidohydrolase-related" evidence="6">
    <location>
        <begin position="57"/>
        <end position="451"/>
    </location>
</feature>
<protein>
    <submittedName>
        <fullName evidence="7">Dihydropyrimidinase</fullName>
    </submittedName>
</protein>
<evidence type="ECO:0000256" key="1">
    <source>
        <dbReference type="ARBA" id="ARBA00001947"/>
    </source>
</evidence>
<comment type="PTM">
    <text evidence="5">Carbamylation allows a single lysine to coordinate two divalent metal cations.</text>
</comment>
<dbReference type="EMBL" id="SGWX01000001">
    <property type="protein sequence ID" value="RZS60387.1"/>
    <property type="molecule type" value="Genomic_DNA"/>
</dbReference>
<comment type="cofactor">
    <cofactor evidence="1">
        <name>Zn(2+)</name>
        <dbReference type="ChEBI" id="CHEBI:29105"/>
    </cofactor>
</comment>
<keyword evidence="3" id="KW-0479">Metal-binding</keyword>
<dbReference type="InterPro" id="IPR050378">
    <property type="entry name" value="Metallo-dep_Hydrolases_sf"/>
</dbReference>
<dbReference type="FunFam" id="3.20.20.140:FF:000037">
    <property type="entry name" value="Dihydropyrimidinase"/>
    <property type="match status" value="1"/>
</dbReference>
<dbReference type="Pfam" id="PF01979">
    <property type="entry name" value="Amidohydro_1"/>
    <property type="match status" value="1"/>
</dbReference>
<dbReference type="GO" id="GO:0016812">
    <property type="term" value="F:hydrolase activity, acting on carbon-nitrogen (but not peptide) bonds, in cyclic amides"/>
    <property type="evidence" value="ECO:0007669"/>
    <property type="project" value="TreeGrafter"/>
</dbReference>
<proteinExistence type="inferred from homology"/>
<evidence type="ECO:0000313" key="8">
    <source>
        <dbReference type="Proteomes" id="UP000293852"/>
    </source>
</evidence>
<dbReference type="SUPFAM" id="SSF51556">
    <property type="entry name" value="Metallo-dependent hydrolases"/>
    <property type="match status" value="1"/>
</dbReference>
<dbReference type="OrthoDB" id="9775759at2"/>
<dbReference type="Gene3D" id="3.20.20.140">
    <property type="entry name" value="Metal-dependent hydrolases"/>
    <property type="match status" value="1"/>
</dbReference>
<dbReference type="RefSeq" id="WP_130412264.1">
    <property type="nucleotide sequence ID" value="NZ_SGWX01000001.1"/>
</dbReference>
<organism evidence="7 8">
    <name type="scientific">Xylanimonas ulmi</name>
    <dbReference type="NCBI Taxonomy" id="228973"/>
    <lineage>
        <taxon>Bacteria</taxon>
        <taxon>Bacillati</taxon>
        <taxon>Actinomycetota</taxon>
        <taxon>Actinomycetes</taxon>
        <taxon>Micrococcales</taxon>
        <taxon>Promicromonosporaceae</taxon>
        <taxon>Xylanimonas</taxon>
    </lineage>
</organism>
<evidence type="ECO:0000256" key="5">
    <source>
        <dbReference type="PIRSR" id="PIRSR611778-50"/>
    </source>
</evidence>
<dbReference type="InterPro" id="IPR032466">
    <property type="entry name" value="Metal_Hydrolase"/>
</dbReference>
<dbReference type="CDD" id="cd01314">
    <property type="entry name" value="D-HYD"/>
    <property type="match status" value="1"/>
</dbReference>
<dbReference type="InterPro" id="IPR006680">
    <property type="entry name" value="Amidohydro-rel"/>
</dbReference>
<evidence type="ECO:0000256" key="2">
    <source>
        <dbReference type="ARBA" id="ARBA00008829"/>
    </source>
</evidence>
<comment type="similarity">
    <text evidence="2">Belongs to the metallo-dependent hydrolases superfamily. Hydantoinase/dihydropyrimidinase family.</text>
</comment>
<reference evidence="7 8" key="1">
    <citation type="submission" date="2019-02" db="EMBL/GenBank/DDBJ databases">
        <title>Sequencing the genomes of 1000 actinobacteria strains.</title>
        <authorList>
            <person name="Klenk H.-P."/>
        </authorList>
    </citation>
    <scope>NUCLEOTIDE SEQUENCE [LARGE SCALE GENOMIC DNA]</scope>
    <source>
        <strain evidence="7 8">DSM 16932</strain>
    </source>
</reference>
<dbReference type="SUPFAM" id="SSF51338">
    <property type="entry name" value="Composite domain of metallo-dependent hydrolases"/>
    <property type="match status" value="2"/>
</dbReference>
<dbReference type="GO" id="GO:0005829">
    <property type="term" value="C:cytosol"/>
    <property type="evidence" value="ECO:0007669"/>
    <property type="project" value="TreeGrafter"/>
</dbReference>